<evidence type="ECO:0000313" key="3">
    <source>
        <dbReference type="EMBL" id="KAG2484703.1"/>
    </source>
</evidence>
<feature type="region of interest" description="Disordered" evidence="2">
    <location>
        <begin position="985"/>
        <end position="1071"/>
    </location>
</feature>
<dbReference type="PANTHER" id="PTHR24113">
    <property type="entry name" value="RAN GTPASE-ACTIVATING PROTEIN 1"/>
    <property type="match status" value="1"/>
</dbReference>
<dbReference type="SMART" id="SM00368">
    <property type="entry name" value="LRR_RI"/>
    <property type="match status" value="5"/>
</dbReference>
<sequence>MAPRLEDGVPAHLRRNIDAALSGRRSLRKPPPNKQPANLAIPVSTSELESDPRGHAGSSFYGDGSTVYGDEAMTLYSASFSPTAASAAAAAGGGRSLAQLIDAAPGAPSVYGAARSVGLSWAKRQERQWYREQVEARPDRVAAETERLLTAAIGPGGLDPGVWRKLPGRVEAIAERNVLRQEAAELCRLRLEEWNPQVVANSATAAVRSTLAALRTDASSRGGGGSTLGSPSAAGGGGGGGSAGGYRPGSAFAGGPPGSGQRGSYGSQDSGGGRSRAWSARSAGGGQRYMETDVDKNRIRRALGHMLAKHGPDASPPAASASPSGPGPGPGPDEGSDAASSSPRRKARSPSRSPSMSPRRPSPGPEARALASRASMRVRAVRTGAVEREAKWAGEAVALAARVSAYLEMQSPASERVARAAADMIRTNSGRLQARSSGRGGALRGRGGKGPSGLAGRLAEWATAGRQQVEEKHGLGVELPPEQAARASRLVGLYEDACRRHGLHVDPGVSSALAESFLQVQGWRGHSLELSALTLMTPESAAALAEVLPQCAHINALTLARCVMAPEALGTVLRALWSLPLRRLHTPNTDFPPATWPLLQRAFGRPTIWRTEACWWQSVRSLELAGNALSDQGLCSLIEVLVVMPRLHMLALRQCGLTDLSAPQLERLLGGCPALAELDLGHNSLGPKAVGALALALPRAPHLSKLSLAWNSVGGGIAQLAWTLVRLGSGHCGLRGLDVAGTDLVAADMFAMAAMLRSHPRTCVRHLNLSYNNLVGVAGQCLLRHVNRLMQLEDPDDAASTLSGGGGVRSRGGSHGRAVNLGAGLRAPTLTGGSGSDLPAAAGGPGGASVVAAAAGGGRPLVPILKMGGLAGGGGAADGGGGGGGGGGRRITINPHVQAQSPDGTVEGTSSSPTHARLTAMAQRHARDSTPNGGLASRSPTRPFSAAASSTAASVTATAVTALDEPMFVITTDCVVVPTLTVGAESRVNPDGSASAPPAGSDSEDDGRSPRRRDQRDRDRDRERERERARRSTVGDGGDTHIGASGGPASRLGPGRAGAAAAAPPAPPKPTSVLEAEAAVAAAGAQAFLPVNLDLSRDLPDRATASLLIEHEMEARRHGFRSCLYGLKWLGKVYKRDGEEVVPIDVMFTGWTHSLPHQGRMELVVQVLPPALCPWLVNRRLHFNAARMLAESELAAEKARAAPSAR</sequence>
<dbReference type="GO" id="GO:0048471">
    <property type="term" value="C:perinuclear region of cytoplasm"/>
    <property type="evidence" value="ECO:0007669"/>
    <property type="project" value="TreeGrafter"/>
</dbReference>
<dbReference type="PANTHER" id="PTHR24113:SF15">
    <property type="entry name" value="NACHT DOMAIN-CONTAINING PROTEIN"/>
    <property type="match status" value="1"/>
</dbReference>
<feature type="compositionally biased region" description="Low complexity" evidence="2">
    <location>
        <begin position="1047"/>
        <end position="1063"/>
    </location>
</feature>
<comment type="caution">
    <text evidence="3">The sequence shown here is derived from an EMBL/GenBank/DDBJ whole genome shotgun (WGS) entry which is preliminary data.</text>
</comment>
<feature type="region of interest" description="Disordered" evidence="2">
    <location>
        <begin position="308"/>
        <end position="375"/>
    </location>
</feature>
<accession>A0A835XKY9</accession>
<feature type="compositionally biased region" description="Gly residues" evidence="2">
    <location>
        <begin position="879"/>
        <end position="889"/>
    </location>
</feature>
<feature type="compositionally biased region" description="Gly residues" evidence="2">
    <location>
        <begin position="255"/>
        <end position="274"/>
    </location>
</feature>
<feature type="compositionally biased region" description="Low complexity" evidence="2">
    <location>
        <begin position="350"/>
        <end position="359"/>
    </location>
</feature>
<dbReference type="SUPFAM" id="SSF52047">
    <property type="entry name" value="RNI-like"/>
    <property type="match status" value="1"/>
</dbReference>
<dbReference type="Proteomes" id="UP000612055">
    <property type="component" value="Unassembled WGS sequence"/>
</dbReference>
<name>A0A835XKY9_9CHLO</name>
<evidence type="ECO:0000256" key="1">
    <source>
        <dbReference type="ARBA" id="ARBA00004430"/>
    </source>
</evidence>
<feature type="region of interest" description="Disordered" evidence="2">
    <location>
        <begin position="20"/>
        <end position="59"/>
    </location>
</feature>
<dbReference type="GO" id="GO:0005829">
    <property type="term" value="C:cytosol"/>
    <property type="evidence" value="ECO:0007669"/>
    <property type="project" value="TreeGrafter"/>
</dbReference>
<gene>
    <name evidence="3" type="ORF">HYH03_016531</name>
</gene>
<dbReference type="GO" id="GO:0031267">
    <property type="term" value="F:small GTPase binding"/>
    <property type="evidence" value="ECO:0007669"/>
    <property type="project" value="TreeGrafter"/>
</dbReference>
<dbReference type="AlphaFoldDB" id="A0A835XKY9"/>
<dbReference type="InterPro" id="IPR027038">
    <property type="entry name" value="RanGap"/>
</dbReference>
<feature type="region of interest" description="Disordered" evidence="2">
    <location>
        <begin position="879"/>
        <end position="946"/>
    </location>
</feature>
<dbReference type="GO" id="GO:0005634">
    <property type="term" value="C:nucleus"/>
    <property type="evidence" value="ECO:0007669"/>
    <property type="project" value="TreeGrafter"/>
</dbReference>
<dbReference type="GO" id="GO:0005930">
    <property type="term" value="C:axoneme"/>
    <property type="evidence" value="ECO:0007669"/>
    <property type="project" value="UniProtKB-SubCell"/>
</dbReference>
<keyword evidence="4" id="KW-1185">Reference proteome</keyword>
<feature type="compositionally biased region" description="Gly residues" evidence="2">
    <location>
        <begin position="438"/>
        <end position="452"/>
    </location>
</feature>
<feature type="compositionally biased region" description="Gly residues" evidence="2">
    <location>
        <begin position="234"/>
        <end position="247"/>
    </location>
</feature>
<dbReference type="OrthoDB" id="541247at2759"/>
<organism evidence="3 4">
    <name type="scientific">Edaphochlamys debaryana</name>
    <dbReference type="NCBI Taxonomy" id="47281"/>
    <lineage>
        <taxon>Eukaryota</taxon>
        <taxon>Viridiplantae</taxon>
        <taxon>Chlorophyta</taxon>
        <taxon>core chlorophytes</taxon>
        <taxon>Chlorophyceae</taxon>
        <taxon>CS clade</taxon>
        <taxon>Chlamydomonadales</taxon>
        <taxon>Chlamydomonadales incertae sedis</taxon>
        <taxon>Edaphochlamys</taxon>
    </lineage>
</organism>
<comment type="subcellular location">
    <subcellularLocation>
        <location evidence="1">Cytoplasm</location>
        <location evidence="1">Cytoskeleton</location>
        <location evidence="1">Cilium axoneme</location>
    </subcellularLocation>
</comment>
<dbReference type="GO" id="GO:0005096">
    <property type="term" value="F:GTPase activator activity"/>
    <property type="evidence" value="ECO:0007669"/>
    <property type="project" value="InterPro"/>
</dbReference>
<feature type="compositionally biased region" description="Low complexity" evidence="2">
    <location>
        <begin position="990"/>
        <end position="1001"/>
    </location>
</feature>
<dbReference type="EMBL" id="JAEHOE010000144">
    <property type="protein sequence ID" value="KAG2484703.1"/>
    <property type="molecule type" value="Genomic_DNA"/>
</dbReference>
<feature type="region of interest" description="Disordered" evidence="2">
    <location>
        <begin position="797"/>
        <end position="820"/>
    </location>
</feature>
<feature type="compositionally biased region" description="Gly residues" evidence="2">
    <location>
        <begin position="803"/>
        <end position="815"/>
    </location>
</feature>
<feature type="compositionally biased region" description="Basic and acidic residues" evidence="2">
    <location>
        <begin position="1006"/>
        <end position="1030"/>
    </location>
</feature>
<dbReference type="GO" id="GO:0006913">
    <property type="term" value="P:nucleocytoplasmic transport"/>
    <property type="evidence" value="ECO:0007669"/>
    <property type="project" value="TreeGrafter"/>
</dbReference>
<proteinExistence type="predicted"/>
<feature type="region of interest" description="Disordered" evidence="2">
    <location>
        <begin position="431"/>
        <end position="452"/>
    </location>
</feature>
<feature type="region of interest" description="Disordered" evidence="2">
    <location>
        <begin position="216"/>
        <end position="296"/>
    </location>
</feature>
<reference evidence="3" key="1">
    <citation type="journal article" date="2020" name="bioRxiv">
        <title>Comparative genomics of Chlamydomonas.</title>
        <authorList>
            <person name="Craig R.J."/>
            <person name="Hasan A.R."/>
            <person name="Ness R.W."/>
            <person name="Keightley P.D."/>
        </authorList>
    </citation>
    <scope>NUCLEOTIDE SEQUENCE</scope>
    <source>
        <strain evidence="3">CCAP 11/70</strain>
    </source>
</reference>
<protein>
    <submittedName>
        <fullName evidence="3">Uncharacterized protein</fullName>
    </submittedName>
</protein>
<dbReference type="Gene3D" id="3.80.10.10">
    <property type="entry name" value="Ribonuclease Inhibitor"/>
    <property type="match status" value="1"/>
</dbReference>
<feature type="compositionally biased region" description="Low complexity" evidence="2">
    <location>
        <begin position="936"/>
        <end position="946"/>
    </location>
</feature>
<evidence type="ECO:0000313" key="4">
    <source>
        <dbReference type="Proteomes" id="UP000612055"/>
    </source>
</evidence>
<dbReference type="InterPro" id="IPR032675">
    <property type="entry name" value="LRR_dom_sf"/>
</dbReference>
<feature type="compositionally biased region" description="Polar residues" evidence="2">
    <location>
        <begin position="895"/>
        <end position="914"/>
    </location>
</feature>
<evidence type="ECO:0000256" key="2">
    <source>
        <dbReference type="SAM" id="MobiDB-lite"/>
    </source>
</evidence>